<dbReference type="Proteomes" id="UP000254040">
    <property type="component" value="Unassembled WGS sequence"/>
</dbReference>
<dbReference type="EMBL" id="LNYN01000012">
    <property type="protein sequence ID" value="KTD37508.1"/>
    <property type="molecule type" value="Genomic_DNA"/>
</dbReference>
<dbReference type="AlphaFoldDB" id="A0A378JU79"/>
<reference evidence="3 5" key="2">
    <citation type="submission" date="2018-06" db="EMBL/GenBank/DDBJ databases">
        <authorList>
            <consortium name="Pathogen Informatics"/>
            <person name="Doyle S."/>
        </authorList>
    </citation>
    <scope>NUCLEOTIDE SEQUENCE [LARGE SCALE GENOMIC DNA]</scope>
    <source>
        <strain evidence="3 5">NCTC12239</strain>
    </source>
</reference>
<dbReference type="Pfam" id="PF08895">
    <property type="entry name" value="DUF1840"/>
    <property type="match status" value="1"/>
</dbReference>
<name>A0A378JU79_9GAMM</name>
<evidence type="ECO:0000256" key="1">
    <source>
        <dbReference type="SAM" id="MobiDB-lite"/>
    </source>
</evidence>
<proteinExistence type="predicted"/>
<organism evidence="3 5">
    <name type="scientific">Legionella moravica</name>
    <dbReference type="NCBI Taxonomy" id="39962"/>
    <lineage>
        <taxon>Bacteria</taxon>
        <taxon>Pseudomonadati</taxon>
        <taxon>Pseudomonadota</taxon>
        <taxon>Gammaproteobacteria</taxon>
        <taxon>Legionellales</taxon>
        <taxon>Legionellaceae</taxon>
        <taxon>Legionella</taxon>
    </lineage>
</organism>
<dbReference type="OrthoDB" id="5625523at2"/>
<dbReference type="InterPro" id="IPR014991">
    <property type="entry name" value="DUF1840"/>
</dbReference>
<gene>
    <name evidence="2" type="ORF">Lmor_0371</name>
    <name evidence="3" type="ORF">NCTC12239_00486</name>
</gene>
<dbReference type="Proteomes" id="UP000054985">
    <property type="component" value="Unassembled WGS sequence"/>
</dbReference>
<reference evidence="2 4" key="1">
    <citation type="submission" date="2015-11" db="EMBL/GenBank/DDBJ databases">
        <title>Genomic analysis of 38 Legionella species identifies large and diverse effector repertoires.</title>
        <authorList>
            <person name="Burstein D."/>
            <person name="Amaro F."/>
            <person name="Zusman T."/>
            <person name="Lifshitz Z."/>
            <person name="Cohen O."/>
            <person name="Gilbert J.A."/>
            <person name="Pupko T."/>
            <person name="Shuman H.A."/>
            <person name="Segal G."/>
        </authorList>
    </citation>
    <scope>NUCLEOTIDE SEQUENCE [LARGE SCALE GENOMIC DNA]</scope>
    <source>
        <strain evidence="2 4">ATCC 43877</strain>
    </source>
</reference>
<keyword evidence="4" id="KW-1185">Reference proteome</keyword>
<sequence>MFITFRCDAYEDISYFNDVAKRLLSLMGHSGTVPGALTSDQVPAALHNLQSGLELEQSKNPPVRQDRDDDSEPEISLAKRAVPLLSLLKAAEKNQSDVLWVSSKSPGI</sequence>
<accession>A0A378JU79</accession>
<dbReference type="STRING" id="39962.Lmor_0371"/>
<dbReference type="EMBL" id="UGOG01000001">
    <property type="protein sequence ID" value="STX61570.1"/>
    <property type="molecule type" value="Genomic_DNA"/>
</dbReference>
<dbReference type="RefSeq" id="WP_028383151.1">
    <property type="nucleotide sequence ID" value="NZ_CAAAJG010000007.1"/>
</dbReference>
<protein>
    <submittedName>
        <fullName evidence="3">Domain of uncharacterized function (DUF1840)</fullName>
    </submittedName>
</protein>
<evidence type="ECO:0000313" key="5">
    <source>
        <dbReference type="Proteomes" id="UP000254040"/>
    </source>
</evidence>
<evidence type="ECO:0000313" key="4">
    <source>
        <dbReference type="Proteomes" id="UP000054985"/>
    </source>
</evidence>
<feature type="region of interest" description="Disordered" evidence="1">
    <location>
        <begin position="52"/>
        <end position="74"/>
    </location>
</feature>
<evidence type="ECO:0000313" key="2">
    <source>
        <dbReference type="EMBL" id="KTD37508.1"/>
    </source>
</evidence>
<evidence type="ECO:0000313" key="3">
    <source>
        <dbReference type="EMBL" id="STX61570.1"/>
    </source>
</evidence>